<evidence type="ECO:0000313" key="4">
    <source>
        <dbReference type="EMBL" id="CAB4205064.1"/>
    </source>
</evidence>
<protein>
    <submittedName>
        <fullName evidence="4">Uncharacterized protein</fullName>
    </submittedName>
</protein>
<evidence type="ECO:0000313" key="2">
    <source>
        <dbReference type="EMBL" id="CAB4190224.1"/>
    </source>
</evidence>
<dbReference type="EMBL" id="LR797352">
    <property type="protein sequence ID" value="CAB4205064.1"/>
    <property type="molecule type" value="Genomic_DNA"/>
</dbReference>
<dbReference type="EMBL" id="LR797238">
    <property type="protein sequence ID" value="CAB4195893.1"/>
    <property type="molecule type" value="Genomic_DNA"/>
</dbReference>
<accession>A0A6J5S822</accession>
<name>A0A6J5S822_9CAUD</name>
<gene>
    <name evidence="2" type="ORF">UFOVP1195_46</name>
    <name evidence="3" type="ORF">UFOVP1288_46</name>
    <name evidence="4" type="ORF">UFOVP1409_46</name>
</gene>
<evidence type="ECO:0000313" key="3">
    <source>
        <dbReference type="EMBL" id="CAB4195893.1"/>
    </source>
</evidence>
<feature type="transmembrane region" description="Helical" evidence="1">
    <location>
        <begin position="38"/>
        <end position="57"/>
    </location>
</feature>
<reference evidence="4" key="1">
    <citation type="submission" date="2020-05" db="EMBL/GenBank/DDBJ databases">
        <authorList>
            <person name="Chiriac C."/>
            <person name="Salcher M."/>
            <person name="Ghai R."/>
            <person name="Kavagutti S V."/>
        </authorList>
    </citation>
    <scope>NUCLEOTIDE SEQUENCE</scope>
</reference>
<sequence>MTLPVDLWTGSAACVAGSSMAVRAKLLNTWDAAPLRTVVRMTLVSILLGMAAFSVFIDDGASVREALVYTAFAIQAVYILRDTLRERARREAHNVIK</sequence>
<keyword evidence="1" id="KW-1133">Transmembrane helix</keyword>
<evidence type="ECO:0000256" key="1">
    <source>
        <dbReference type="SAM" id="Phobius"/>
    </source>
</evidence>
<dbReference type="EMBL" id="LR797149">
    <property type="protein sequence ID" value="CAB4190224.1"/>
    <property type="molecule type" value="Genomic_DNA"/>
</dbReference>
<proteinExistence type="predicted"/>
<keyword evidence="1" id="KW-0812">Transmembrane</keyword>
<keyword evidence="1" id="KW-0472">Membrane</keyword>
<feature type="transmembrane region" description="Helical" evidence="1">
    <location>
        <begin position="63"/>
        <end position="80"/>
    </location>
</feature>
<organism evidence="4">
    <name type="scientific">uncultured Caudovirales phage</name>
    <dbReference type="NCBI Taxonomy" id="2100421"/>
    <lineage>
        <taxon>Viruses</taxon>
        <taxon>Duplodnaviria</taxon>
        <taxon>Heunggongvirae</taxon>
        <taxon>Uroviricota</taxon>
        <taxon>Caudoviricetes</taxon>
        <taxon>Peduoviridae</taxon>
        <taxon>Maltschvirus</taxon>
        <taxon>Maltschvirus maltsch</taxon>
    </lineage>
</organism>